<organism evidence="2">
    <name type="scientific">marine sediment metagenome</name>
    <dbReference type="NCBI Taxonomy" id="412755"/>
    <lineage>
        <taxon>unclassified sequences</taxon>
        <taxon>metagenomes</taxon>
        <taxon>ecological metagenomes</taxon>
    </lineage>
</organism>
<feature type="transmembrane region" description="Helical" evidence="1">
    <location>
        <begin position="6"/>
        <end position="30"/>
    </location>
</feature>
<proteinExistence type="predicted"/>
<reference evidence="2" key="1">
    <citation type="journal article" date="2015" name="Nature">
        <title>Complex archaea that bridge the gap between prokaryotes and eukaryotes.</title>
        <authorList>
            <person name="Spang A."/>
            <person name="Saw J.H."/>
            <person name="Jorgensen S.L."/>
            <person name="Zaremba-Niedzwiedzka K."/>
            <person name="Martijn J."/>
            <person name="Lind A.E."/>
            <person name="van Eijk R."/>
            <person name="Schleper C."/>
            <person name="Guy L."/>
            <person name="Ettema T.J."/>
        </authorList>
    </citation>
    <scope>NUCLEOTIDE SEQUENCE</scope>
</reference>
<protein>
    <submittedName>
        <fullName evidence="2">Uncharacterized protein</fullName>
    </submittedName>
</protein>
<evidence type="ECO:0000256" key="1">
    <source>
        <dbReference type="SAM" id="Phobius"/>
    </source>
</evidence>
<gene>
    <name evidence="2" type="ORF">LCGC14_1159870</name>
</gene>
<evidence type="ECO:0000313" key="2">
    <source>
        <dbReference type="EMBL" id="KKM98236.1"/>
    </source>
</evidence>
<name>A0A0F9MFY4_9ZZZZ</name>
<accession>A0A0F9MFY4</accession>
<comment type="caution">
    <text evidence="2">The sequence shown here is derived from an EMBL/GenBank/DDBJ whole genome shotgun (WGS) entry which is preliminary data.</text>
</comment>
<keyword evidence="1" id="KW-0472">Membrane</keyword>
<dbReference type="AlphaFoldDB" id="A0A0F9MFY4"/>
<keyword evidence="1" id="KW-0812">Transmembrane</keyword>
<keyword evidence="1" id="KW-1133">Transmembrane helix</keyword>
<dbReference type="EMBL" id="LAZR01005646">
    <property type="protein sequence ID" value="KKM98236.1"/>
    <property type="molecule type" value="Genomic_DNA"/>
</dbReference>
<sequence length="45" mass="4973">MSNLFIIARFLYLILILLCAAPIAFGILIVRGGIGLANTIDEYFE</sequence>